<dbReference type="eggNOG" id="ENOG502SKHB">
    <property type="taxonomic scope" value="Eukaryota"/>
</dbReference>
<dbReference type="Proteomes" id="UP000030671">
    <property type="component" value="Unassembled WGS sequence"/>
</dbReference>
<dbReference type="HOGENOM" id="CLU_002498_9_1_1"/>
<gene>
    <name evidence="1" type="ORF">HETIRDRAFT_119492</name>
</gene>
<dbReference type="KEGG" id="hir:HETIRDRAFT_119492"/>
<dbReference type="AlphaFoldDB" id="W4KAA7"/>
<dbReference type="GeneID" id="20666657"/>
<dbReference type="EMBL" id="KI925457">
    <property type="protein sequence ID" value="ETW82718.1"/>
    <property type="molecule type" value="Genomic_DNA"/>
</dbReference>
<accession>W4KAA7</accession>
<evidence type="ECO:0000313" key="1">
    <source>
        <dbReference type="EMBL" id="ETW82718.1"/>
    </source>
</evidence>
<dbReference type="STRING" id="747525.W4KAA7"/>
<protein>
    <submittedName>
        <fullName evidence="1">Uncharacterized protein</fullName>
    </submittedName>
</protein>
<reference evidence="1 2" key="1">
    <citation type="journal article" date="2012" name="New Phytol.">
        <title>Insight into trade-off between wood decay and parasitism from the genome of a fungal forest pathogen.</title>
        <authorList>
            <person name="Olson A."/>
            <person name="Aerts A."/>
            <person name="Asiegbu F."/>
            <person name="Belbahri L."/>
            <person name="Bouzid O."/>
            <person name="Broberg A."/>
            <person name="Canback B."/>
            <person name="Coutinho P.M."/>
            <person name="Cullen D."/>
            <person name="Dalman K."/>
            <person name="Deflorio G."/>
            <person name="van Diepen L.T."/>
            <person name="Dunand C."/>
            <person name="Duplessis S."/>
            <person name="Durling M."/>
            <person name="Gonthier P."/>
            <person name="Grimwood J."/>
            <person name="Fossdal C.G."/>
            <person name="Hansson D."/>
            <person name="Henrissat B."/>
            <person name="Hietala A."/>
            <person name="Himmelstrand K."/>
            <person name="Hoffmeister D."/>
            <person name="Hogberg N."/>
            <person name="James T.Y."/>
            <person name="Karlsson M."/>
            <person name="Kohler A."/>
            <person name="Kues U."/>
            <person name="Lee Y.H."/>
            <person name="Lin Y.C."/>
            <person name="Lind M."/>
            <person name="Lindquist E."/>
            <person name="Lombard V."/>
            <person name="Lucas S."/>
            <person name="Lunden K."/>
            <person name="Morin E."/>
            <person name="Murat C."/>
            <person name="Park J."/>
            <person name="Raffaello T."/>
            <person name="Rouze P."/>
            <person name="Salamov A."/>
            <person name="Schmutz J."/>
            <person name="Solheim H."/>
            <person name="Stahlberg J."/>
            <person name="Velez H."/>
            <person name="de Vries R.P."/>
            <person name="Wiebenga A."/>
            <person name="Woodward S."/>
            <person name="Yakovlev I."/>
            <person name="Garbelotto M."/>
            <person name="Martin F."/>
            <person name="Grigoriev I.V."/>
            <person name="Stenlid J."/>
        </authorList>
    </citation>
    <scope>NUCLEOTIDE SEQUENCE [LARGE SCALE GENOMIC DNA]</scope>
    <source>
        <strain evidence="1 2">TC 32-1</strain>
    </source>
</reference>
<proteinExistence type="predicted"/>
<evidence type="ECO:0000313" key="2">
    <source>
        <dbReference type="Proteomes" id="UP000030671"/>
    </source>
</evidence>
<organism evidence="1 2">
    <name type="scientific">Heterobasidion irregulare (strain TC 32-1)</name>
    <dbReference type="NCBI Taxonomy" id="747525"/>
    <lineage>
        <taxon>Eukaryota</taxon>
        <taxon>Fungi</taxon>
        <taxon>Dikarya</taxon>
        <taxon>Basidiomycota</taxon>
        <taxon>Agaricomycotina</taxon>
        <taxon>Agaricomycetes</taxon>
        <taxon>Russulales</taxon>
        <taxon>Bondarzewiaceae</taxon>
        <taxon>Heterobasidion</taxon>
        <taxon>Heterobasidion annosum species complex</taxon>
    </lineage>
</organism>
<dbReference type="OrthoDB" id="3183767at2759"/>
<keyword evidence="2" id="KW-1185">Reference proteome</keyword>
<dbReference type="InParanoid" id="W4KAA7"/>
<name>W4KAA7_HETIT</name>
<dbReference type="RefSeq" id="XP_009545048.1">
    <property type="nucleotide sequence ID" value="XM_009546753.1"/>
</dbReference>
<sequence>MKKPAARDFKDLIQCAIPCFDSLLPAPHHAIVMDLLFALGIWHAYAKLWLHTNSTLTSLELATTALSQHMRKFKATTCASYETMELPGEETRHPGKQRKDFNISTYKNHTLGHYAKTIRLFGTIDLYTSQVGELQHRHSKHCFKRTNKNRFTKQLAQHESRERVLHKVNERMMASSQPLPAPAGKKLAARGDALLCTRPEMHHHIARSVKEYDYITPWLTKNLGDPALKLFFLEEFLPRLRDYLLARLLGKIWDGDEHSFTDAEGRQILFDNDHLYRHSTVQINYTTYDLRRAQDSINTHSHADIMLLSHEDDGDATPPHPYWYARVIGIYHVFVMHPTLSPEPRRLDFLWVRWFGRDMGSPSGWAARPLHRVGFVDSNDPSAFGFVNPQDHLQNCRSMATDDDA</sequence>